<reference evidence="12 13" key="1">
    <citation type="submission" date="2020-07" db="EMBL/GenBank/DDBJ databases">
        <title>Facklamia lactis sp. nov., isolated from raw milk.</title>
        <authorList>
            <person name="Doll E.V."/>
            <person name="Huptas C."/>
            <person name="Staib L."/>
            <person name="Wenning M."/>
            <person name="Scherer S."/>
        </authorList>
    </citation>
    <scope>NUCLEOTIDE SEQUENCE [LARGE SCALE GENOMIC DNA]</scope>
    <source>
        <strain evidence="12 13">DSM 111018</strain>
    </source>
</reference>
<dbReference type="Gene3D" id="3.30.70.890">
    <property type="entry name" value="GHMP kinase, C-terminal domain"/>
    <property type="match status" value="1"/>
</dbReference>
<dbReference type="PANTHER" id="PTHR43290:SF2">
    <property type="entry name" value="MEVALONATE KINASE"/>
    <property type="match status" value="1"/>
</dbReference>
<organism evidence="12 13">
    <name type="scientific">Facklamia lactis</name>
    <dbReference type="NCBI Taxonomy" id="2749967"/>
    <lineage>
        <taxon>Bacteria</taxon>
        <taxon>Bacillati</taxon>
        <taxon>Bacillota</taxon>
        <taxon>Bacilli</taxon>
        <taxon>Lactobacillales</taxon>
        <taxon>Aerococcaceae</taxon>
        <taxon>Facklamia</taxon>
    </lineage>
</organism>
<dbReference type="PANTHER" id="PTHR43290">
    <property type="entry name" value="MEVALONATE KINASE"/>
    <property type="match status" value="1"/>
</dbReference>
<dbReference type="InterPro" id="IPR020568">
    <property type="entry name" value="Ribosomal_Su5_D2-typ_SF"/>
</dbReference>
<protein>
    <submittedName>
        <fullName evidence="12">Mevalonate kinase</fullName>
        <ecNumber evidence="12">2.7.1.36</ecNumber>
    </submittedName>
</protein>
<evidence type="ECO:0000256" key="1">
    <source>
        <dbReference type="ARBA" id="ARBA00022490"/>
    </source>
</evidence>
<evidence type="ECO:0000313" key="13">
    <source>
        <dbReference type="Proteomes" id="UP000721415"/>
    </source>
</evidence>
<dbReference type="Pfam" id="PF00288">
    <property type="entry name" value="GHMP_kinases_N"/>
    <property type="match status" value="1"/>
</dbReference>
<dbReference type="InterPro" id="IPR036554">
    <property type="entry name" value="GHMP_kinase_C_sf"/>
</dbReference>
<sequence>MDPRYNHLTPKVPAPPIKKIGTGQAHSKIILMGEHAVVYDYPAIAMPFTAVQVEVKVHASHKPYTSIDCQYYRGPLEQIPEHLENLKTALHLAIESMRLKEIPLDIKIESTIPQERGMGSSAAVVVALIRAICDFYHVQISDYQLRLITNEAEVIAHQSTSGIDTLVTSSSNPIIYRKSQKPHSFKLDLDAFLIVADSGQAGRTSLAVNHVHELKKVKPHFVEQAMATIGRFVNQAYQAIRLGDRTELGRLMTYNHYYLNQLGISNQELDRIVNAAWLAGALGAKLTGGGLGGCVIALAEDRHHGEIISEAMTKAGASKTWLLNLSHDK</sequence>
<name>A0ABS0LQT0_9LACT</name>
<comment type="caution">
    <text evidence="12">The sequence shown here is derived from an EMBL/GenBank/DDBJ whole genome shotgun (WGS) entry which is preliminary data.</text>
</comment>
<proteinExistence type="predicted"/>
<gene>
    <name evidence="12" type="primary">mvk</name>
    <name evidence="12" type="ORF">HZY91_05685</name>
</gene>
<comment type="pathway">
    <text evidence="9">Isoprenoid biosynthesis; isopentenyl diphosphate biosynthesis via mevalonate pathway; isopentenyl diphosphate from (R)-mevalonate: step 1/3.</text>
</comment>
<keyword evidence="8" id="KW-0443">Lipid metabolism</keyword>
<keyword evidence="1" id="KW-0963">Cytoplasm</keyword>
<dbReference type="SUPFAM" id="SSF55060">
    <property type="entry name" value="GHMP Kinase, C-terminal domain"/>
    <property type="match status" value="1"/>
</dbReference>
<dbReference type="EC" id="2.7.1.36" evidence="12"/>
<keyword evidence="5 12" id="KW-0418">Kinase</keyword>
<keyword evidence="4" id="KW-0547">Nucleotide-binding</keyword>
<evidence type="ECO:0000313" key="12">
    <source>
        <dbReference type="EMBL" id="MBG9986382.1"/>
    </source>
</evidence>
<dbReference type="InterPro" id="IPR013750">
    <property type="entry name" value="GHMP_kinase_C_dom"/>
</dbReference>
<dbReference type="NCBIfam" id="TIGR00549">
    <property type="entry name" value="mevalon_kin"/>
    <property type="match status" value="1"/>
</dbReference>
<keyword evidence="2" id="KW-0444">Lipid biosynthesis</keyword>
<evidence type="ECO:0000256" key="6">
    <source>
        <dbReference type="ARBA" id="ARBA00022840"/>
    </source>
</evidence>
<keyword evidence="7" id="KW-0460">Magnesium</keyword>
<keyword evidence="3 12" id="KW-0808">Transferase</keyword>
<feature type="domain" description="GHMP kinase C-terminal" evidence="11">
    <location>
        <begin position="238"/>
        <end position="316"/>
    </location>
</feature>
<dbReference type="GO" id="GO:0004496">
    <property type="term" value="F:mevalonate kinase activity"/>
    <property type="evidence" value="ECO:0007669"/>
    <property type="project" value="UniProtKB-EC"/>
</dbReference>
<accession>A0ABS0LQT0</accession>
<evidence type="ECO:0000256" key="4">
    <source>
        <dbReference type="ARBA" id="ARBA00022741"/>
    </source>
</evidence>
<evidence type="ECO:0000256" key="3">
    <source>
        <dbReference type="ARBA" id="ARBA00022679"/>
    </source>
</evidence>
<dbReference type="SUPFAM" id="SSF54211">
    <property type="entry name" value="Ribosomal protein S5 domain 2-like"/>
    <property type="match status" value="1"/>
</dbReference>
<keyword evidence="6" id="KW-0067">ATP-binding</keyword>
<evidence type="ECO:0000256" key="7">
    <source>
        <dbReference type="ARBA" id="ARBA00022842"/>
    </source>
</evidence>
<keyword evidence="13" id="KW-1185">Reference proteome</keyword>
<evidence type="ECO:0000259" key="10">
    <source>
        <dbReference type="Pfam" id="PF00288"/>
    </source>
</evidence>
<dbReference type="InterPro" id="IPR014721">
    <property type="entry name" value="Ribsml_uS5_D2-typ_fold_subgr"/>
</dbReference>
<evidence type="ECO:0000256" key="5">
    <source>
        <dbReference type="ARBA" id="ARBA00022777"/>
    </source>
</evidence>
<evidence type="ECO:0000259" key="11">
    <source>
        <dbReference type="Pfam" id="PF08544"/>
    </source>
</evidence>
<dbReference type="InterPro" id="IPR006204">
    <property type="entry name" value="GHMP_kinase_N_dom"/>
</dbReference>
<dbReference type="RefSeq" id="WP_197115305.1">
    <property type="nucleotide sequence ID" value="NZ_JACBXQ010000003.1"/>
</dbReference>
<dbReference type="Gene3D" id="3.30.230.10">
    <property type="match status" value="1"/>
</dbReference>
<evidence type="ECO:0000256" key="9">
    <source>
        <dbReference type="ARBA" id="ARBA00029438"/>
    </source>
</evidence>
<evidence type="ECO:0000256" key="8">
    <source>
        <dbReference type="ARBA" id="ARBA00023098"/>
    </source>
</evidence>
<dbReference type="EMBL" id="JACBXQ010000003">
    <property type="protein sequence ID" value="MBG9986382.1"/>
    <property type="molecule type" value="Genomic_DNA"/>
</dbReference>
<dbReference type="Pfam" id="PF08544">
    <property type="entry name" value="GHMP_kinases_C"/>
    <property type="match status" value="1"/>
</dbReference>
<evidence type="ECO:0000256" key="2">
    <source>
        <dbReference type="ARBA" id="ARBA00022516"/>
    </source>
</evidence>
<feature type="domain" description="GHMP kinase N-terminal" evidence="10">
    <location>
        <begin position="98"/>
        <end position="164"/>
    </location>
</feature>
<dbReference type="PRINTS" id="PR00959">
    <property type="entry name" value="MEVGALKINASE"/>
</dbReference>
<dbReference type="InterPro" id="IPR006205">
    <property type="entry name" value="Mev_gal_kin"/>
</dbReference>
<dbReference type="Proteomes" id="UP000721415">
    <property type="component" value="Unassembled WGS sequence"/>
</dbReference>